<evidence type="ECO:0000256" key="3">
    <source>
        <dbReference type="SAM" id="SignalP"/>
    </source>
</evidence>
<keyword evidence="2" id="KW-0812">Transmembrane</keyword>
<feature type="region of interest" description="Disordered" evidence="1">
    <location>
        <begin position="207"/>
        <end position="249"/>
    </location>
</feature>
<keyword evidence="2" id="KW-1133">Transmembrane helix</keyword>
<feature type="region of interest" description="Disordered" evidence="1">
    <location>
        <begin position="319"/>
        <end position="340"/>
    </location>
</feature>
<dbReference type="EMBL" id="JACGWW010000001">
    <property type="protein sequence ID" value="MBA8812460.1"/>
    <property type="molecule type" value="Genomic_DNA"/>
</dbReference>
<feature type="compositionally biased region" description="Polar residues" evidence="1">
    <location>
        <begin position="235"/>
        <end position="244"/>
    </location>
</feature>
<gene>
    <name evidence="4" type="ORF">FB463_000684</name>
</gene>
<reference evidence="4 5" key="1">
    <citation type="submission" date="2020-07" db="EMBL/GenBank/DDBJ databases">
        <title>Sequencing the genomes of 1000 actinobacteria strains.</title>
        <authorList>
            <person name="Klenk H.-P."/>
        </authorList>
    </citation>
    <scope>NUCLEOTIDE SEQUENCE [LARGE SCALE GENOMIC DNA]</scope>
    <source>
        <strain evidence="4 5">DSM 10309</strain>
    </source>
</reference>
<feature type="compositionally biased region" description="Basic and acidic residues" evidence="1">
    <location>
        <begin position="322"/>
        <end position="333"/>
    </location>
</feature>
<keyword evidence="2" id="KW-0472">Membrane</keyword>
<comment type="caution">
    <text evidence="4">The sequence shown here is derived from an EMBL/GenBank/DDBJ whole genome shotgun (WGS) entry which is preliminary data.</text>
</comment>
<proteinExistence type="predicted"/>
<evidence type="ECO:0000313" key="5">
    <source>
        <dbReference type="Proteomes" id="UP000522688"/>
    </source>
</evidence>
<evidence type="ECO:0000256" key="1">
    <source>
        <dbReference type="SAM" id="MobiDB-lite"/>
    </source>
</evidence>
<dbReference type="RefSeq" id="WP_146851917.1">
    <property type="nucleotide sequence ID" value="NZ_BAAAHR010000002.1"/>
</dbReference>
<evidence type="ECO:0000256" key="2">
    <source>
        <dbReference type="SAM" id="Phobius"/>
    </source>
</evidence>
<dbReference type="OrthoDB" id="5116797at2"/>
<feature type="compositionally biased region" description="Gly residues" evidence="1">
    <location>
        <begin position="207"/>
        <end position="223"/>
    </location>
</feature>
<accession>A0A7W3PHL9</accession>
<evidence type="ECO:0000313" key="4">
    <source>
        <dbReference type="EMBL" id="MBA8812460.1"/>
    </source>
</evidence>
<dbReference type="Proteomes" id="UP000522688">
    <property type="component" value="Unassembled WGS sequence"/>
</dbReference>
<organism evidence="4 5">
    <name type="scientific">Frigoribacterium faeni</name>
    <dbReference type="NCBI Taxonomy" id="145483"/>
    <lineage>
        <taxon>Bacteria</taxon>
        <taxon>Bacillati</taxon>
        <taxon>Actinomycetota</taxon>
        <taxon>Actinomycetes</taxon>
        <taxon>Micrococcales</taxon>
        <taxon>Microbacteriaceae</taxon>
        <taxon>Frigoribacterium</taxon>
    </lineage>
</organism>
<feature type="chain" id="PRO_5038598583" evidence="3">
    <location>
        <begin position="23"/>
        <end position="340"/>
    </location>
</feature>
<name>A0A7W3PHL9_9MICO</name>
<feature type="transmembrane region" description="Helical" evidence="2">
    <location>
        <begin position="298"/>
        <end position="316"/>
    </location>
</feature>
<dbReference type="AlphaFoldDB" id="A0A7W3PHL9"/>
<feature type="signal peptide" evidence="3">
    <location>
        <begin position="1"/>
        <end position="22"/>
    </location>
</feature>
<sequence>MTLARRAGLVLLAASTVLLTVAGPGAASGPAAAESSDEPRMMVSADGLLWQARLDSGLFADGLPLVPGGRTSGTFWVKNTTAEPAMLGARLVDVTASSDAFAREVAVTASASTGAAARTAAVPGGDSASPEPVTLASPACTALLPAMSLPAGEEAPITVTIRLAESAATGTAEQSIGVTVLVTLTGLGGGEDADACGTGGGVVVGGDPAGSGSTGDGADGGVTGESAGSVPAAGTSVQETPVSGTGTGAGLEAGVRALLGRTAGTASDTAGAGATGLGSGLPSDGTGRFVSVPLPDEWLPAVVGAVALLGGVYVALGRRRRSDAEADEHDRPPLARAARP</sequence>
<keyword evidence="3" id="KW-0732">Signal</keyword>
<protein>
    <submittedName>
        <fullName evidence="4">Uncharacterized protein</fullName>
    </submittedName>
</protein>